<evidence type="ECO:0000313" key="9">
    <source>
        <dbReference type="Proteomes" id="UP000503162"/>
    </source>
</evidence>
<dbReference type="InterPro" id="IPR006143">
    <property type="entry name" value="RND_pump_MFP"/>
</dbReference>
<reference evidence="8 9" key="1">
    <citation type="submission" date="2020-03" db="EMBL/GenBank/DDBJ databases">
        <title>Hydrogenophaga sp. nov. isolated from cyanobacterial mat.</title>
        <authorList>
            <person name="Thorat V."/>
            <person name="Kirdat K."/>
            <person name="Tiwarekar B."/>
            <person name="Costa E.D."/>
            <person name="Yadav A."/>
        </authorList>
    </citation>
    <scope>NUCLEOTIDE SEQUENCE [LARGE SCALE GENOMIC DNA]</scope>
    <source>
        <strain evidence="8 9">BA0156</strain>
    </source>
</reference>
<evidence type="ECO:0000256" key="1">
    <source>
        <dbReference type="ARBA" id="ARBA00004236"/>
    </source>
</evidence>
<comment type="similarity">
    <text evidence="2">Belongs to the membrane fusion protein (MFP) (TC 8.A.1) family.</text>
</comment>
<sequence length="406" mass="43925">MSDPDRSSAPGPRRPWLRGLFWLVLLAAVGSAAWWFLLRPPPQPPATPSAWRGPVAVRVEAARTEDFTVQARAVGTVAPYNTVTVRSRVDGQLARVLVREGERVQRGQLLAEIDPEPLRVALSQAQGQQQQNLAQLRNAESELARYQGLFQRDAIARQQLDRQAALVQQLRGTLQADQAQVDNAKLQLSYTRITAPIAGRVGLRRVDAGNLISANDANGLFTITQTQPVAVLFSVPEPQVPEVRAAHAATGQAAPRVEAWDRENRSRLATGRLDTLDNQIDAATATLRLKARFENADDALFPNQFVNVRLSLRQLPGTVTVPTDAVQHGSRGSYVYVIAEGKARVRELQLGPASGGRTVVLKGLAAGEPVVLEGLDRLEDGRAVNVVKATELPAGSPLAPDAATPR</sequence>
<dbReference type="Pfam" id="PF25989">
    <property type="entry name" value="YknX_C"/>
    <property type="match status" value="1"/>
</dbReference>
<dbReference type="PANTHER" id="PTHR30469">
    <property type="entry name" value="MULTIDRUG RESISTANCE PROTEIN MDTA"/>
    <property type="match status" value="1"/>
</dbReference>
<keyword evidence="9" id="KW-1185">Reference proteome</keyword>
<feature type="domain" description="Cyclic nucleotide-binding" evidence="7">
    <location>
        <begin position="326"/>
        <end position="391"/>
    </location>
</feature>
<dbReference type="GO" id="GO:1990281">
    <property type="term" value="C:efflux pump complex"/>
    <property type="evidence" value="ECO:0007669"/>
    <property type="project" value="TreeGrafter"/>
</dbReference>
<dbReference type="PROSITE" id="PS50042">
    <property type="entry name" value="CNMP_BINDING_3"/>
    <property type="match status" value="1"/>
</dbReference>
<dbReference type="Gene3D" id="2.40.50.100">
    <property type="match status" value="1"/>
</dbReference>
<dbReference type="Pfam" id="PF25917">
    <property type="entry name" value="BSH_RND"/>
    <property type="match status" value="1"/>
</dbReference>
<dbReference type="Gene3D" id="2.40.30.170">
    <property type="match status" value="1"/>
</dbReference>
<dbReference type="InterPro" id="IPR000595">
    <property type="entry name" value="cNMP-bd_dom"/>
</dbReference>
<dbReference type="KEGG" id="hcz:G9Q37_19770"/>
<organism evidence="8 9">
    <name type="scientific">Hydrogenophaga crocea</name>
    <dbReference type="NCBI Taxonomy" id="2716225"/>
    <lineage>
        <taxon>Bacteria</taxon>
        <taxon>Pseudomonadati</taxon>
        <taxon>Pseudomonadota</taxon>
        <taxon>Betaproteobacteria</taxon>
        <taxon>Burkholderiales</taxon>
        <taxon>Comamonadaceae</taxon>
        <taxon>Hydrogenophaga</taxon>
    </lineage>
</organism>
<dbReference type="EMBL" id="CP049989">
    <property type="protein sequence ID" value="QIM54231.1"/>
    <property type="molecule type" value="Genomic_DNA"/>
</dbReference>
<evidence type="ECO:0000256" key="6">
    <source>
        <dbReference type="SAM" id="Phobius"/>
    </source>
</evidence>
<dbReference type="AlphaFoldDB" id="A0A6G8IM41"/>
<evidence type="ECO:0000256" key="3">
    <source>
        <dbReference type="ARBA" id="ARBA00022475"/>
    </source>
</evidence>
<dbReference type="GO" id="GO:0015562">
    <property type="term" value="F:efflux transmembrane transporter activity"/>
    <property type="evidence" value="ECO:0007669"/>
    <property type="project" value="TreeGrafter"/>
</dbReference>
<evidence type="ECO:0000256" key="2">
    <source>
        <dbReference type="ARBA" id="ARBA00009477"/>
    </source>
</evidence>
<dbReference type="InterPro" id="IPR058637">
    <property type="entry name" value="YknX-like_C"/>
</dbReference>
<evidence type="ECO:0000259" key="7">
    <source>
        <dbReference type="PROSITE" id="PS50042"/>
    </source>
</evidence>
<evidence type="ECO:0000256" key="4">
    <source>
        <dbReference type="ARBA" id="ARBA00022519"/>
    </source>
</evidence>
<dbReference type="NCBIfam" id="TIGR01730">
    <property type="entry name" value="RND_mfp"/>
    <property type="match status" value="1"/>
</dbReference>
<dbReference type="Gene3D" id="1.10.287.470">
    <property type="entry name" value="Helix hairpin bin"/>
    <property type="match status" value="1"/>
</dbReference>
<evidence type="ECO:0000313" key="8">
    <source>
        <dbReference type="EMBL" id="QIM54231.1"/>
    </source>
</evidence>
<dbReference type="Gene3D" id="2.40.420.20">
    <property type="match status" value="1"/>
</dbReference>
<evidence type="ECO:0000256" key="5">
    <source>
        <dbReference type="ARBA" id="ARBA00023136"/>
    </source>
</evidence>
<keyword evidence="5 6" id="KW-0472">Membrane</keyword>
<gene>
    <name evidence="8" type="ORF">G9Q37_19770</name>
</gene>
<accession>A0A6G8IM41</accession>
<dbReference type="Pfam" id="PF25944">
    <property type="entry name" value="Beta-barrel_RND"/>
    <property type="match status" value="1"/>
</dbReference>
<dbReference type="InterPro" id="IPR058626">
    <property type="entry name" value="MdtA-like_b-barrel"/>
</dbReference>
<keyword evidence="6" id="KW-0812">Transmembrane</keyword>
<dbReference type="InterPro" id="IPR058625">
    <property type="entry name" value="MdtA-like_BSH"/>
</dbReference>
<keyword evidence="4" id="KW-0997">Cell inner membrane</keyword>
<proteinExistence type="inferred from homology"/>
<dbReference type="Proteomes" id="UP000503162">
    <property type="component" value="Chromosome"/>
</dbReference>
<feature type="transmembrane region" description="Helical" evidence="6">
    <location>
        <begin position="20"/>
        <end position="38"/>
    </location>
</feature>
<name>A0A6G8IM41_9BURK</name>
<dbReference type="InterPro" id="IPR058624">
    <property type="entry name" value="MdtA-like_HH"/>
</dbReference>
<dbReference type="SUPFAM" id="SSF111369">
    <property type="entry name" value="HlyD-like secretion proteins"/>
    <property type="match status" value="1"/>
</dbReference>
<dbReference type="Pfam" id="PF25876">
    <property type="entry name" value="HH_MFP_RND"/>
    <property type="match status" value="1"/>
</dbReference>
<keyword evidence="6" id="KW-1133">Transmembrane helix</keyword>
<dbReference type="PANTHER" id="PTHR30469:SF12">
    <property type="entry name" value="MULTIDRUG RESISTANCE PROTEIN MDTA"/>
    <property type="match status" value="1"/>
</dbReference>
<keyword evidence="3" id="KW-1003">Cell membrane</keyword>
<dbReference type="RefSeq" id="WP_166230002.1">
    <property type="nucleotide sequence ID" value="NZ_CP049989.1"/>
</dbReference>
<protein>
    <submittedName>
        <fullName evidence="8">Efflux RND transporter periplasmic adaptor subunit</fullName>
    </submittedName>
</protein>
<comment type="subcellular location">
    <subcellularLocation>
        <location evidence="1">Cell membrane</location>
    </subcellularLocation>
</comment>